<dbReference type="Pfam" id="PF13391">
    <property type="entry name" value="HNH_2"/>
    <property type="match status" value="1"/>
</dbReference>
<protein>
    <recommendedName>
        <fullName evidence="2">HNH nuclease domain-containing protein</fullName>
    </recommendedName>
</protein>
<keyword evidence="4" id="KW-1185">Reference proteome</keyword>
<accession>A0A5N6J1N1</accession>
<evidence type="ECO:0000259" key="2">
    <source>
        <dbReference type="Pfam" id="PF13391"/>
    </source>
</evidence>
<sequence length="343" mass="39305">MSTDKSNESWPLLAEKGRERIARYQPQDRPYDEILKPSLDAFIEWLPRGGRESIARDIVRANTDDDLYQVFANLFRGLAVPSKYKILNTGLDITKQSLGAVTTQSKPPADTDSETIAGILHPPRSPFHSLCLRRDSNKCVITGEMDTDYWESIGCPEDTYFAPTEGAHIIPFSYASWDNSTNLPHDRARAWEVLYRCFPEVRRAGLSGDTINDTSNGLTLRESLYYEFGKFNLALKPTAVEHKYEVKYFRNYPRSDRELLPESIELKKVEDAQELALPNCIFLDCHYRLAEILNASGMGVTIQRNVDKWKHLKVSAYNLEIREDGGTHIEKFLRAGLWQHIMR</sequence>
<evidence type="ECO:0000256" key="1">
    <source>
        <dbReference type="SAM" id="MobiDB-lite"/>
    </source>
</evidence>
<dbReference type="InterPro" id="IPR003615">
    <property type="entry name" value="HNH_nuc"/>
</dbReference>
<dbReference type="EMBL" id="ML732816">
    <property type="protein sequence ID" value="KAB8271513.1"/>
    <property type="molecule type" value="Genomic_DNA"/>
</dbReference>
<dbReference type="AlphaFoldDB" id="A0A5N6J1N1"/>
<gene>
    <name evidence="3" type="ORF">BDV30DRAFT_240487</name>
</gene>
<name>A0A5N6J1N1_9EURO</name>
<feature type="domain" description="HNH nuclease" evidence="2">
    <location>
        <begin position="139"/>
        <end position="235"/>
    </location>
</feature>
<feature type="region of interest" description="Disordered" evidence="1">
    <location>
        <begin position="102"/>
        <end position="121"/>
    </location>
</feature>
<reference evidence="3 4" key="1">
    <citation type="submission" date="2019-04" db="EMBL/GenBank/DDBJ databases">
        <title>Fungal friends and foes A comparative genomics study of 23 Aspergillus species from section Flavi.</title>
        <authorList>
            <consortium name="DOE Joint Genome Institute"/>
            <person name="Kjaerbolling I."/>
            <person name="Vesth T.C."/>
            <person name="Frisvad J.C."/>
            <person name="Nybo J.L."/>
            <person name="Theobald S."/>
            <person name="Kildgaard S."/>
            <person name="Petersen T.I."/>
            <person name="Kuo A."/>
            <person name="Sato A."/>
            <person name="Lyhne E.K."/>
            <person name="Kogle M.E."/>
            <person name="Wiebenga A."/>
            <person name="Kun R.S."/>
            <person name="Lubbers R.J."/>
            <person name="Makela M.R."/>
            <person name="Barry K."/>
            <person name="Chovatia M."/>
            <person name="Clum A."/>
            <person name="Daum C."/>
            <person name="Haridas S."/>
            <person name="He G."/>
            <person name="LaButti K."/>
            <person name="Lipzen A."/>
            <person name="Mondo S."/>
            <person name="Pangilinan J."/>
            <person name="Riley R."/>
            <person name="Salamov A."/>
            <person name="Simmons B.A."/>
            <person name="Magnuson J.K."/>
            <person name="Henrissat B."/>
            <person name="Mortensen U.H."/>
            <person name="Larsen T.O."/>
            <person name="De vries R.P."/>
            <person name="Grigoriev I.V."/>
            <person name="Machida M."/>
            <person name="Baker S.E."/>
            <person name="Andersen M.R."/>
        </authorList>
    </citation>
    <scope>NUCLEOTIDE SEQUENCE [LARGE SCALE GENOMIC DNA]</scope>
    <source>
        <strain evidence="3 4">CBS 117635</strain>
    </source>
</reference>
<proteinExistence type="predicted"/>
<evidence type="ECO:0000313" key="4">
    <source>
        <dbReference type="Proteomes" id="UP000326289"/>
    </source>
</evidence>
<evidence type="ECO:0000313" key="3">
    <source>
        <dbReference type="EMBL" id="KAB8271513.1"/>
    </source>
</evidence>
<dbReference type="Proteomes" id="UP000326289">
    <property type="component" value="Unassembled WGS sequence"/>
</dbReference>
<organism evidence="3 4">
    <name type="scientific">Aspergillus minisclerotigenes</name>
    <dbReference type="NCBI Taxonomy" id="656917"/>
    <lineage>
        <taxon>Eukaryota</taxon>
        <taxon>Fungi</taxon>
        <taxon>Dikarya</taxon>
        <taxon>Ascomycota</taxon>
        <taxon>Pezizomycotina</taxon>
        <taxon>Eurotiomycetes</taxon>
        <taxon>Eurotiomycetidae</taxon>
        <taxon>Eurotiales</taxon>
        <taxon>Aspergillaceae</taxon>
        <taxon>Aspergillus</taxon>
        <taxon>Aspergillus subgen. Circumdati</taxon>
    </lineage>
</organism>